<evidence type="ECO:0000313" key="1">
    <source>
        <dbReference type="EMBL" id="SMC51950.1"/>
    </source>
</evidence>
<dbReference type="STRING" id="1434700.SAMN06296427_103242"/>
<keyword evidence="2" id="KW-1185">Reference proteome</keyword>
<evidence type="ECO:0000313" key="2">
    <source>
        <dbReference type="Proteomes" id="UP000192393"/>
    </source>
</evidence>
<dbReference type="CDD" id="cd00552">
    <property type="entry name" value="RaiA"/>
    <property type="match status" value="1"/>
</dbReference>
<dbReference type="InterPro" id="IPR036567">
    <property type="entry name" value="RHF-like"/>
</dbReference>
<dbReference type="Pfam" id="PF02482">
    <property type="entry name" value="Ribosomal_S30AE"/>
    <property type="match status" value="1"/>
</dbReference>
<dbReference type="AlphaFoldDB" id="A0A1W1ZU26"/>
<dbReference type="Proteomes" id="UP000192393">
    <property type="component" value="Unassembled WGS sequence"/>
</dbReference>
<protein>
    <submittedName>
        <fullName evidence="1">Putative sigma-54 modulation protein</fullName>
    </submittedName>
</protein>
<proteinExistence type="predicted"/>
<dbReference type="Gene3D" id="3.30.160.100">
    <property type="entry name" value="Ribosome hibernation promotion factor-like"/>
    <property type="match status" value="1"/>
</dbReference>
<name>A0A1W1ZU26_9FLAO</name>
<gene>
    <name evidence="1" type="ORF">SAMN06296427_103242</name>
</gene>
<dbReference type="InterPro" id="IPR003489">
    <property type="entry name" value="RHF/RaiA"/>
</dbReference>
<sequence>MHTLGWLKNETIMTINLQTVNFNAKDGLEEYVEKKLSKLDQYYDKIIAAQVYLKVENISEKENKTVDIKLEVPGDDIVVKKTGQSFEECIDLSVDTLKKLIIRKKEKVGDR</sequence>
<reference evidence="1 2" key="1">
    <citation type="submission" date="2017-04" db="EMBL/GenBank/DDBJ databases">
        <authorList>
            <person name="Afonso C.L."/>
            <person name="Miller P.J."/>
            <person name="Scott M.A."/>
            <person name="Spackman E."/>
            <person name="Goraichik I."/>
            <person name="Dimitrov K.M."/>
            <person name="Suarez D.L."/>
            <person name="Swayne D.E."/>
        </authorList>
    </citation>
    <scope>NUCLEOTIDE SEQUENCE [LARGE SCALE GENOMIC DNA]</scope>
    <source>
        <strain evidence="1 2">CGMCC 1.12708</strain>
    </source>
</reference>
<accession>A0A1W1ZU26</accession>
<dbReference type="NCBIfam" id="TIGR00741">
    <property type="entry name" value="yfiA"/>
    <property type="match status" value="1"/>
</dbReference>
<dbReference type="SUPFAM" id="SSF69754">
    <property type="entry name" value="Ribosome binding protein Y (YfiA homologue)"/>
    <property type="match status" value="1"/>
</dbReference>
<dbReference type="EMBL" id="FWXS01000003">
    <property type="protein sequence ID" value="SMC51950.1"/>
    <property type="molecule type" value="Genomic_DNA"/>
</dbReference>
<organism evidence="1 2">
    <name type="scientific">Moheibacter sediminis</name>
    <dbReference type="NCBI Taxonomy" id="1434700"/>
    <lineage>
        <taxon>Bacteria</taxon>
        <taxon>Pseudomonadati</taxon>
        <taxon>Bacteroidota</taxon>
        <taxon>Flavobacteriia</taxon>
        <taxon>Flavobacteriales</taxon>
        <taxon>Weeksellaceae</taxon>
        <taxon>Moheibacter</taxon>
    </lineage>
</organism>